<dbReference type="InterPro" id="IPR000357">
    <property type="entry name" value="HEAT"/>
</dbReference>
<keyword evidence="2" id="KW-0597">Phosphoprotein</keyword>
<dbReference type="InterPro" id="IPR056810">
    <property type="entry name" value="GNC1-like_N"/>
</dbReference>
<dbReference type="Pfam" id="PF24987">
    <property type="entry name" value="HEAT_EF3_N"/>
    <property type="match status" value="1"/>
</dbReference>
<dbReference type="Gene3D" id="1.25.10.10">
    <property type="entry name" value="Leucine-rich Repeat Variant"/>
    <property type="match status" value="7"/>
</dbReference>
<dbReference type="GO" id="GO:0006417">
    <property type="term" value="P:regulation of translation"/>
    <property type="evidence" value="ECO:0007669"/>
    <property type="project" value="TreeGrafter"/>
</dbReference>
<dbReference type="SMART" id="SM01349">
    <property type="entry name" value="TOG"/>
    <property type="match status" value="2"/>
</dbReference>
<dbReference type="PANTHER" id="PTHR23346">
    <property type="entry name" value="TRANSLATIONAL ACTIVATOR GCN1-RELATED"/>
    <property type="match status" value="1"/>
</dbReference>
<dbReference type="Pfam" id="PF24984">
    <property type="entry name" value="HEAT_EF3_GNC1"/>
    <property type="match status" value="1"/>
</dbReference>
<evidence type="ECO:0000256" key="3">
    <source>
        <dbReference type="ARBA" id="ARBA00022737"/>
    </source>
</evidence>
<comment type="caution">
    <text evidence="7">The sequence shown here is derived from an EMBL/GenBank/DDBJ whole genome shotgun (WGS) entry which is preliminary data.</text>
</comment>
<dbReference type="PANTHER" id="PTHR23346:SF7">
    <property type="entry name" value="STALLED RIBOSOME SENSOR GCN1"/>
    <property type="match status" value="1"/>
</dbReference>
<dbReference type="InterPro" id="IPR034085">
    <property type="entry name" value="TOG"/>
</dbReference>
<keyword evidence="3" id="KW-0677">Repeat</keyword>
<feature type="coiled-coil region" evidence="5">
    <location>
        <begin position="850"/>
        <end position="907"/>
    </location>
</feature>
<keyword evidence="8" id="KW-1185">Reference proteome</keyword>
<evidence type="ECO:0000256" key="1">
    <source>
        <dbReference type="ARBA" id="ARBA00007366"/>
    </source>
</evidence>
<feature type="domain" description="TOG" evidence="6">
    <location>
        <begin position="1414"/>
        <end position="1650"/>
    </location>
</feature>
<feature type="repeat" description="HEAT" evidence="4">
    <location>
        <begin position="2058"/>
        <end position="2095"/>
    </location>
</feature>
<sequence length="2722" mass="300734">MAESKSDILKQFVNKVTSSSVKERLFVLKLLQPILEDEDFPESAQKGVIKQLMLTLELYRDAKSRHAVENVLKILATKHFKTFINVFNTVLGEYSDGFKRTAPSRASVAALSALGWTCILLRYGFKSVEALQGKHFTKLVEIQSLLVYGTSAAKASVTCGVYNRLKRVWRELSGAVDCYITAVHDIQGGGYLLCMIGSIMKFLTKSKNAEAIQKYKGGFFDLYIKYVLGSRSKTSHLVLESSKHLLHHVDHETFKSIILPAMDKAMLRNPEFILKVVCEMLGGLNIDLSPYAMDIGKHLAKHSHSNEDGFRQQAATGWTHLAHQCSDSTAVEKLIKHLFAVFNGSEGKLTVTAQRLGMLTAIGKLSNNSVAGTSSVQSLSTTVVECFIPILQQEVHEGTLVHALTVLRPWCEKFSTHVPDKLIEWFKAAMDLRSSTAAVRNAYVQCMLAAFKRDTLSQGVSLLPILLKEVEKGNSQPTQYQVVTAALSSSLMLAKLSQADINAENKLDKFWSIILDVKKQLFVNDKFLAAATDEALQTLLMLTGVLVLEHPQRMSDMYSNSMNKALVQLQQKLILKVGVASASRQWSEDVPSCTEQVLAHSATSWQGSVCLDEQPYYRALVHIMVNQSHIVRQKAYWTVRQIYRTAGGVSIALPLLQHFSTMLEDQQIIALEEATEKDVDDSSGATNKCAHPRYFVDALKQLTRIPDPENDADLVKSIAMETLYTAHQPYLVNHSSGCWVDIVCQLKLNPEEFLKERFSDIITQNINMSELKQCHKNALSTTVLIIPDQMLPAVIGYVMNVLSDAALLTVTQEEYGIMKTPEGELYDKSILQLAAESQTKVANVKRENKLYSYAEQMAELELKKELEEKKKAKGQIKDEPKLTKKQLEVKQAQLEKESKIRAKLQQLDQKVLKTCGLALTCFTANPDKARCHIPDLLKSVLLLLGSPLTAPRMVTLYITMKEAAFQEKLINFEPVVYSTLRVLGPKCELPSNWCEEPLGKMVARSLMLIYAETVPPEGLKKASNKKTLSAPSFCYVYPLLKAIIRKRADIVDGGEPMVLKTMQVILAHTKLRSEYSNKIDENGPELLPREDMIKLLMYLVATTVGQLHEMAVQAVMNLAQSAGGKEGCAWAEQAEIDVLRDSLESPAVAVREVALQALTELSDVIFAVDDDFVIETKIAPSVWIAKFDQDTNITKLADSLWEVCELEFSERMCNVVVNKVVHSEEVVRNSAARALAAAVKHNRKHISMVVKELLGLYQDKLFLPPPLLDSFGRVISEAPPDDSPARCGIATALAQLSPYFPEDQVEPMFAFFVEKGLGDRSEDVRKCMLIAAVAAITDHGKANISSLLPVFENFLAEAPDSASFDAVRQSVVILMGSLAKHLDKDDPRVKPIVAKLIETLSTPSQPVQEAVADCLPPLVPAIKQDAPNIVKRMLKLLLESENYAERRGAAYGLAGLVKGLGILAMKQLDIMTTLTDAIQNKKNSRYREGALFAIEMLCMMLGRLFEPYVVHLLPHLLLCFGDSNQYVREAADETAKTVMRNLSAHGVKLILPSLLTALEEDSWRTKTGSAELLGAMAYCAPKQLSACLPSIVPKLIEVLTDSHLKVQKAGAQALRQIGSVIRNPEIQAIVQNLLEALQDPTKKTTPCLHCLLNTKFVHFIDAPSLALIMPVVQRSFQDRSTETRKMAAQIIGNMYSLTDQKDLSPYLPSIIPGLKQSLLDPVPEVRTVSARALGAMVKGMGETGFEELVPWLMETLTSDNSSVDRSGAAQGLSEVVGAFGLERLNKLMPDIIQTAERTDIPPHIRDGYIMMYIYLPGVFGDDFIPYVGPIIPSILKALADECEFVRDTALKAGQRIINMYADTAIELLLPELERGLFDDNWRIRYSSVQLLGDLLYKLSGVSGKMSTETADEDDNFGTESSQQAIMRVLGTDTRNRVLAGLYMGRSDTALMVRQSALHVWKIIVAHTPKTLREILPTLFELLLSCLASQCYDKRQVAARTLGDIVRKLGEKVLPEIIPILERGLESDHSDQRQGVCIGLSEIMNSTSRDHVIVFADSLIPTVRKALCDPLPEVRQAAANAFDSLHANIGTRALDDILPNLLKKLDNEKECEFALDGLKQVMAVKSRVVLPYLVPQLTSPPVNTRALSFLSSVAGDALTKHLPRILPALISAVANKIGTPEEQQEVQHCQSVVLSVVDDTGVRTVIDELLAATNHSEASYRCAAVLTLQAYCEQTKADCSEHVPSLFRGLIHLFIDTDDRVLHASWDCLNAVTKKLDAPDMLQHIPTLRQAIRYAISDCKEDELPGFCLRKKGITPILPIFREGIINGPAELKESAAVGLGEVIKRTNAEALEPSVMNITGPLIRILGERFLFSVKVAILETLALLLSKCGARLRPFLPQLRTTFVRALNDPNRMVRLKAAAALGHLVAIHPSVDPVFTELHTNVKSADDPSVRDTMLQALRGCIKGAGAKMGTKIRKDITQTLEGLLSCSEDTTRTTAAACLGTLCAFMTDDELSLILNLHFLDADPSTEWVIRHGRSVGLFIALKEAGDKLHSMEWRTRVIAAVITYTKADRVPICLSGLRGVAYSLQYQLDHGESPSPELLTAVSKSMKQESNDVKALAAQITSFLARSQSTVLDSAVLQAFIPVLVNGSKEKNTLVRSNSEFGLIALLKLRDGDKTYKAILPNLEPGMRDSLAEVVNKVLKKTMLLPDSEDNIDDTYLV</sequence>
<evidence type="ECO:0000313" key="7">
    <source>
        <dbReference type="EMBL" id="KAK2165055.1"/>
    </source>
</evidence>
<name>A0AAD9NCL4_9ANNE</name>
<accession>A0AAD9NCL4</accession>
<evidence type="ECO:0000259" key="6">
    <source>
        <dbReference type="SMART" id="SM01349"/>
    </source>
</evidence>
<dbReference type="GO" id="GO:0005829">
    <property type="term" value="C:cytosol"/>
    <property type="evidence" value="ECO:0007669"/>
    <property type="project" value="TreeGrafter"/>
</dbReference>
<feature type="domain" description="TOG" evidence="6">
    <location>
        <begin position="1858"/>
        <end position="2116"/>
    </location>
</feature>
<dbReference type="Pfam" id="PF13513">
    <property type="entry name" value="HEAT_EZ"/>
    <property type="match status" value="1"/>
</dbReference>
<dbReference type="Pfam" id="PF23271">
    <property type="entry name" value="HEAT_GCN1"/>
    <property type="match status" value="1"/>
</dbReference>
<evidence type="ECO:0000256" key="2">
    <source>
        <dbReference type="ARBA" id="ARBA00022553"/>
    </source>
</evidence>
<feature type="repeat" description="HEAT" evidence="4">
    <location>
        <begin position="1710"/>
        <end position="1748"/>
    </location>
</feature>
<dbReference type="InterPro" id="IPR021133">
    <property type="entry name" value="HEAT_type_2"/>
</dbReference>
<evidence type="ECO:0000256" key="4">
    <source>
        <dbReference type="PROSITE-ProRule" id="PRU00103"/>
    </source>
</evidence>
<dbReference type="FunFam" id="1.25.10.10:FF:000090">
    <property type="entry name" value="eIF-2-alpha kinase activator GCN1"/>
    <property type="match status" value="1"/>
</dbReference>
<dbReference type="InterPro" id="IPR011989">
    <property type="entry name" value="ARM-like"/>
</dbReference>
<dbReference type="FunFam" id="1.25.10.10:FF:000096">
    <property type="entry name" value="eIF-2-alpha kinase activator gcn1"/>
    <property type="match status" value="1"/>
</dbReference>
<dbReference type="SUPFAM" id="SSF48371">
    <property type="entry name" value="ARM repeat"/>
    <property type="match status" value="5"/>
</dbReference>
<evidence type="ECO:0000313" key="8">
    <source>
        <dbReference type="Proteomes" id="UP001208570"/>
    </source>
</evidence>
<feature type="repeat" description="HEAT" evidence="4">
    <location>
        <begin position="1591"/>
        <end position="1628"/>
    </location>
</feature>
<dbReference type="InterPro" id="IPR057546">
    <property type="entry name" value="HEAT_GCN1"/>
</dbReference>
<dbReference type="Pfam" id="PF25801">
    <property type="entry name" value="HEAT_GCN1_C_2"/>
    <property type="match status" value="1"/>
</dbReference>
<protein>
    <recommendedName>
        <fullName evidence="6">TOG domain-containing protein</fullName>
    </recommendedName>
</protein>
<dbReference type="Pfam" id="PF02985">
    <property type="entry name" value="HEAT"/>
    <property type="match status" value="1"/>
</dbReference>
<dbReference type="FunFam" id="1.25.10.10:FF:000162">
    <property type="entry name" value="GCN1, eIF2 alpha kinase activator homolog"/>
    <property type="match status" value="1"/>
</dbReference>
<reference evidence="7" key="1">
    <citation type="journal article" date="2023" name="Mol. Biol. Evol.">
        <title>Third-Generation Sequencing Reveals the Adaptive Role of the Epigenome in Three Deep-Sea Polychaetes.</title>
        <authorList>
            <person name="Perez M."/>
            <person name="Aroh O."/>
            <person name="Sun Y."/>
            <person name="Lan Y."/>
            <person name="Juniper S.K."/>
            <person name="Young C.R."/>
            <person name="Angers B."/>
            <person name="Qian P.Y."/>
        </authorList>
    </citation>
    <scope>NUCLEOTIDE SEQUENCE</scope>
    <source>
        <strain evidence="7">P08H-3</strain>
    </source>
</reference>
<dbReference type="GO" id="GO:0019887">
    <property type="term" value="F:protein kinase regulator activity"/>
    <property type="evidence" value="ECO:0007669"/>
    <property type="project" value="TreeGrafter"/>
</dbReference>
<comment type="similarity">
    <text evidence="1">Belongs to the GCN1 family.</text>
</comment>
<dbReference type="GO" id="GO:0034198">
    <property type="term" value="P:cellular response to amino acid starvation"/>
    <property type="evidence" value="ECO:0007669"/>
    <property type="project" value="TreeGrafter"/>
</dbReference>
<organism evidence="7 8">
    <name type="scientific">Paralvinella palmiformis</name>
    <dbReference type="NCBI Taxonomy" id="53620"/>
    <lineage>
        <taxon>Eukaryota</taxon>
        <taxon>Metazoa</taxon>
        <taxon>Spiralia</taxon>
        <taxon>Lophotrochozoa</taxon>
        <taxon>Annelida</taxon>
        <taxon>Polychaeta</taxon>
        <taxon>Sedentaria</taxon>
        <taxon>Canalipalpata</taxon>
        <taxon>Terebellida</taxon>
        <taxon>Terebelliformia</taxon>
        <taxon>Alvinellidae</taxon>
        <taxon>Paralvinella</taxon>
    </lineage>
</organism>
<keyword evidence="5" id="KW-0175">Coiled coil</keyword>
<dbReference type="Pfam" id="PF24993">
    <property type="entry name" value="GNC1_N"/>
    <property type="match status" value="1"/>
</dbReference>
<dbReference type="PROSITE" id="PS50077">
    <property type="entry name" value="HEAT_REPEAT"/>
    <property type="match status" value="4"/>
</dbReference>
<proteinExistence type="inferred from homology"/>
<gene>
    <name evidence="7" type="ORF">LSH36_55g01037</name>
</gene>
<evidence type="ECO:0000256" key="5">
    <source>
        <dbReference type="SAM" id="Coils"/>
    </source>
</evidence>
<dbReference type="InterPro" id="IPR016024">
    <property type="entry name" value="ARM-type_fold"/>
</dbReference>
<dbReference type="Proteomes" id="UP001208570">
    <property type="component" value="Unassembled WGS sequence"/>
</dbReference>
<feature type="repeat" description="HEAT" evidence="4">
    <location>
        <begin position="1668"/>
        <end position="1706"/>
    </location>
</feature>
<dbReference type="EMBL" id="JAODUP010000055">
    <property type="protein sequence ID" value="KAK2165055.1"/>
    <property type="molecule type" value="Genomic_DNA"/>
</dbReference>